<dbReference type="Proteomes" id="UP000008630">
    <property type="component" value="Chromosome"/>
</dbReference>
<keyword evidence="7 10" id="KW-0472">Membrane</keyword>
<dbReference type="PANTHER" id="PTHR30069">
    <property type="entry name" value="TONB-DEPENDENT OUTER MEMBRANE RECEPTOR"/>
    <property type="match status" value="1"/>
</dbReference>
<keyword evidence="5 11" id="KW-0732">Signal</keyword>
<dbReference type="HOGENOM" id="CLU_016599_0_0_10"/>
<keyword evidence="8 14" id="KW-0675">Receptor</keyword>
<dbReference type="InterPro" id="IPR008969">
    <property type="entry name" value="CarboxyPept-like_regulatory"/>
</dbReference>
<evidence type="ECO:0000256" key="3">
    <source>
        <dbReference type="ARBA" id="ARBA00022452"/>
    </source>
</evidence>
<dbReference type="Gene3D" id="2.170.130.10">
    <property type="entry name" value="TonB-dependent receptor, plug domain"/>
    <property type="match status" value="1"/>
</dbReference>
<evidence type="ECO:0000256" key="7">
    <source>
        <dbReference type="ARBA" id="ARBA00023136"/>
    </source>
</evidence>
<reference key="1">
    <citation type="submission" date="2010-11" db="EMBL/GenBank/DDBJ databases">
        <title>The complete genome of Bacteroides helcogenes P 36-108.</title>
        <authorList>
            <consortium name="US DOE Joint Genome Institute (JGI-PGF)"/>
            <person name="Lucas S."/>
            <person name="Copeland A."/>
            <person name="Lapidus A."/>
            <person name="Bruce D."/>
            <person name="Goodwin L."/>
            <person name="Pitluck S."/>
            <person name="Kyrpides N."/>
            <person name="Mavromatis K."/>
            <person name="Ivanova N."/>
            <person name="Zeytun A."/>
            <person name="Brettin T."/>
            <person name="Detter J.C."/>
            <person name="Tapia R."/>
            <person name="Han C."/>
            <person name="Land M."/>
            <person name="Hauser L."/>
            <person name="Markowitz V."/>
            <person name="Cheng J.-F."/>
            <person name="Hugenholtz P."/>
            <person name="Woyke T."/>
            <person name="Wu D."/>
            <person name="Gronow S."/>
            <person name="Wellnitz S."/>
            <person name="Brambilla E."/>
            <person name="Klenk H.-P."/>
            <person name="Eisen J.A."/>
        </authorList>
    </citation>
    <scope>NUCLEOTIDE SEQUENCE</scope>
    <source>
        <strain>P 36-108</strain>
    </source>
</reference>
<dbReference type="PANTHER" id="PTHR30069:SF29">
    <property type="entry name" value="HEMOGLOBIN AND HEMOGLOBIN-HAPTOGLOBIN-BINDING PROTEIN 1-RELATED"/>
    <property type="match status" value="1"/>
</dbReference>
<proteinExistence type="inferred from homology"/>
<evidence type="ECO:0000313" key="15">
    <source>
        <dbReference type="Proteomes" id="UP000008630"/>
    </source>
</evidence>
<evidence type="ECO:0000256" key="9">
    <source>
        <dbReference type="ARBA" id="ARBA00023237"/>
    </source>
</evidence>
<keyword evidence="2" id="KW-0813">Transport</keyword>
<dbReference type="GO" id="GO:0015344">
    <property type="term" value="F:siderophore uptake transmembrane transporter activity"/>
    <property type="evidence" value="ECO:0007669"/>
    <property type="project" value="TreeGrafter"/>
</dbReference>
<evidence type="ECO:0000256" key="11">
    <source>
        <dbReference type="SAM" id="SignalP"/>
    </source>
</evidence>
<evidence type="ECO:0000256" key="4">
    <source>
        <dbReference type="ARBA" id="ARBA00022692"/>
    </source>
</evidence>
<dbReference type="Pfam" id="PF13715">
    <property type="entry name" value="CarbopepD_reg_2"/>
    <property type="match status" value="1"/>
</dbReference>
<feature type="signal peptide" evidence="11">
    <location>
        <begin position="1"/>
        <end position="29"/>
    </location>
</feature>
<dbReference type="InterPro" id="IPR012910">
    <property type="entry name" value="Plug_dom"/>
</dbReference>
<dbReference type="GO" id="GO:0009279">
    <property type="term" value="C:cell outer membrane"/>
    <property type="evidence" value="ECO:0007669"/>
    <property type="project" value="UniProtKB-SubCell"/>
</dbReference>
<dbReference type="Gene3D" id="2.60.40.1120">
    <property type="entry name" value="Carboxypeptidase-like, regulatory domain"/>
    <property type="match status" value="1"/>
</dbReference>
<dbReference type="Pfam" id="PF07715">
    <property type="entry name" value="Plug"/>
    <property type="match status" value="1"/>
</dbReference>
<dbReference type="Pfam" id="PF00593">
    <property type="entry name" value="TonB_dep_Rec_b-barrel"/>
    <property type="match status" value="1"/>
</dbReference>
<evidence type="ECO:0000256" key="1">
    <source>
        <dbReference type="ARBA" id="ARBA00004571"/>
    </source>
</evidence>
<keyword evidence="4" id="KW-0812">Transmembrane</keyword>
<dbReference type="InterPro" id="IPR000531">
    <property type="entry name" value="Beta-barrel_TonB"/>
</dbReference>
<evidence type="ECO:0000259" key="13">
    <source>
        <dbReference type="Pfam" id="PF07715"/>
    </source>
</evidence>
<dbReference type="GO" id="GO:0044718">
    <property type="term" value="P:siderophore transmembrane transport"/>
    <property type="evidence" value="ECO:0007669"/>
    <property type="project" value="TreeGrafter"/>
</dbReference>
<keyword evidence="15" id="KW-1185">Reference proteome</keyword>
<evidence type="ECO:0000313" key="14">
    <source>
        <dbReference type="EMBL" id="ADV42060.1"/>
    </source>
</evidence>
<evidence type="ECO:0000256" key="2">
    <source>
        <dbReference type="ARBA" id="ARBA00022448"/>
    </source>
</evidence>
<sequence>MNYSTVCSHHHIRVLLLMCVVLLNSSIHAQNKDIRLNLNIHNATLESFVKQLESASGFSFIYGEEVKLTRRITLEAKKQTIREILQRAFQNETIKFEISGKHILLHKRPIPRKTVSRKFTISGYVTDGASSETLIGANILESRRSTGTATNPFGFYTLTLPEGETILNFSYLGYETIHCNFYLNRDTVLNICLNSNNELAEVVVLSSKREAGIESTMMGAYEIPKAQIQHTPSILGEGDLLKTIQLMPGVQSGMEGFSGMYVRGGGSDQNLVLLDGIPIYNADHFWGVFSIFTPEAVKNVTLFKSSFPARYGGRLSSIVDVRTNNGDMKRNHGALSIGTLTDKLHLEGPIWRDRTSFSLSTRITHTALLKNLIIEKDDYQTDKYNYYFYDINAKINHKFNDRSRLFLGFYNGKDHYHFNIYNENEKRDSPLKNNSYKDEIRQNWGNTIAYTRWNYVFNSKLFSNATVSFNRYQMKLNQEMTETKTYGRAENQYSYLSEFRSGICDWSARMDFDYIPMPKHHIKFGAEYIHHTFRPETITSRIQAKAETTGKQDTVYRTNCNEVLHGQDISLYGEDNFELSSHFSLNTGLRLSLFSTQGKSYVSAQPRLSARYIFGQGFSAKVSYSCMAQYVHMLTSTPFSMPTDLWVPITKNIRPMYANQYSLGGYYSGLTGWEFSIESYYKQMRNILEYQDGVSFFGSSTNWEEKVEMGEGRSFGLEILVQKNLGKTTGWLAYTLSKADYRFKNGTINQGEWFPYKYDHRHTIGICVNHKFSDRIDLGASWIFNTGRCITVPERATVIIKPDGTTEHTGYISQRNNYRLPVSHRLNIGINFSKKTKRGMRTWNISVYNAYNAMNPNIVYSQYELGEHYYQPDGNGRFIKCGQDGKTIIKKLTILPCIPSITYTYKF</sequence>
<dbReference type="InterPro" id="IPR036942">
    <property type="entry name" value="Beta-barrel_TonB_sf"/>
</dbReference>
<evidence type="ECO:0000256" key="10">
    <source>
        <dbReference type="RuleBase" id="RU003357"/>
    </source>
</evidence>
<dbReference type="AlphaFoldDB" id="E6SR56"/>
<dbReference type="InterPro" id="IPR037066">
    <property type="entry name" value="Plug_dom_sf"/>
</dbReference>
<accession>E6SR56</accession>
<organism evidence="14 15">
    <name type="scientific">Bacteroides helcogenes (strain ATCC 35417 / DSM 20613 / JCM 6297 / CCUG 15421 / P 36-108)</name>
    <dbReference type="NCBI Taxonomy" id="693979"/>
    <lineage>
        <taxon>Bacteria</taxon>
        <taxon>Pseudomonadati</taxon>
        <taxon>Bacteroidota</taxon>
        <taxon>Bacteroidia</taxon>
        <taxon>Bacteroidales</taxon>
        <taxon>Bacteroidaceae</taxon>
        <taxon>Bacteroides</taxon>
    </lineage>
</organism>
<evidence type="ECO:0000256" key="6">
    <source>
        <dbReference type="ARBA" id="ARBA00023077"/>
    </source>
</evidence>
<dbReference type="RefSeq" id="WP_013545698.1">
    <property type="nucleotide sequence ID" value="NC_014933.1"/>
</dbReference>
<dbReference type="Gene3D" id="2.40.170.20">
    <property type="entry name" value="TonB-dependent receptor, beta-barrel domain"/>
    <property type="match status" value="1"/>
</dbReference>
<feature type="domain" description="TonB-dependent receptor plug" evidence="13">
    <location>
        <begin position="237"/>
        <end position="314"/>
    </location>
</feature>
<comment type="subcellular location">
    <subcellularLocation>
        <location evidence="1">Cell outer membrane</location>
        <topology evidence="1">Multi-pass membrane protein</topology>
    </subcellularLocation>
</comment>
<evidence type="ECO:0000259" key="12">
    <source>
        <dbReference type="Pfam" id="PF00593"/>
    </source>
</evidence>
<dbReference type="eggNOG" id="COG4771">
    <property type="taxonomic scope" value="Bacteria"/>
</dbReference>
<dbReference type="EMBL" id="CP002352">
    <property type="protein sequence ID" value="ADV42060.1"/>
    <property type="molecule type" value="Genomic_DNA"/>
</dbReference>
<name>E6SR56_BACT6</name>
<evidence type="ECO:0000256" key="8">
    <source>
        <dbReference type="ARBA" id="ARBA00023170"/>
    </source>
</evidence>
<feature type="chain" id="PRO_5003211480" evidence="11">
    <location>
        <begin position="30"/>
        <end position="907"/>
    </location>
</feature>
<dbReference type="KEGG" id="bhl:Bache_0030"/>
<keyword evidence="3" id="KW-1134">Transmembrane beta strand</keyword>
<reference evidence="14 15" key="2">
    <citation type="journal article" date="2011" name="Stand. Genomic Sci.">
        <title>Complete genome sequence of Bacteroides helcogenes type strain (P 36-108).</title>
        <authorList>
            <person name="Pati A."/>
            <person name="Gronow S."/>
            <person name="Zeytun A."/>
            <person name="Lapidus A."/>
            <person name="Nolan M."/>
            <person name="Hammon N."/>
            <person name="Deshpande S."/>
            <person name="Cheng J.F."/>
            <person name="Tapia R."/>
            <person name="Han C."/>
            <person name="Goodwin L."/>
            <person name="Pitluck S."/>
            <person name="Liolios K."/>
            <person name="Pagani I."/>
            <person name="Ivanova N."/>
            <person name="Mavromatis K."/>
            <person name="Chen A."/>
            <person name="Palaniappan K."/>
            <person name="Land M."/>
            <person name="Hauser L."/>
            <person name="Chang Y.J."/>
            <person name="Jeffries C.D."/>
            <person name="Detter J.C."/>
            <person name="Brambilla E."/>
            <person name="Rohde M."/>
            <person name="Goker M."/>
            <person name="Woyke T."/>
            <person name="Bristow J."/>
            <person name="Eisen J.A."/>
            <person name="Markowitz V."/>
            <person name="Hugenholtz P."/>
            <person name="Kyrpides N.C."/>
            <person name="Klenk H.P."/>
            <person name="Lucas S."/>
        </authorList>
    </citation>
    <scope>NUCLEOTIDE SEQUENCE [LARGE SCALE GENOMIC DNA]</scope>
    <source>
        <strain evidence="15">ATCC 35417 / DSM 20613 / JCM 6297 / CCUG 15421 / P 36-108</strain>
    </source>
</reference>
<feature type="domain" description="TonB-dependent receptor-like beta-barrel" evidence="12">
    <location>
        <begin position="377"/>
        <end position="849"/>
    </location>
</feature>
<dbReference type="SUPFAM" id="SSF56935">
    <property type="entry name" value="Porins"/>
    <property type="match status" value="1"/>
</dbReference>
<gene>
    <name evidence="14" type="ordered locus">Bache_0030</name>
</gene>
<protein>
    <submittedName>
        <fullName evidence="14">TonB-dependent receptor plug</fullName>
    </submittedName>
</protein>
<comment type="similarity">
    <text evidence="10">Belongs to the TonB-dependent receptor family.</text>
</comment>
<keyword evidence="6 10" id="KW-0798">TonB box</keyword>
<dbReference type="SUPFAM" id="SSF49464">
    <property type="entry name" value="Carboxypeptidase regulatory domain-like"/>
    <property type="match status" value="1"/>
</dbReference>
<dbReference type="Gene3D" id="3.55.50.30">
    <property type="match status" value="1"/>
</dbReference>
<dbReference type="STRING" id="693979.Bache_0030"/>
<evidence type="ECO:0000256" key="5">
    <source>
        <dbReference type="ARBA" id="ARBA00022729"/>
    </source>
</evidence>
<dbReference type="InterPro" id="IPR039426">
    <property type="entry name" value="TonB-dep_rcpt-like"/>
</dbReference>
<keyword evidence="9" id="KW-0998">Cell outer membrane</keyword>